<dbReference type="InterPro" id="IPR000073">
    <property type="entry name" value="AB_hydrolase_1"/>
</dbReference>
<dbReference type="InterPro" id="IPR029058">
    <property type="entry name" value="AB_hydrolase_fold"/>
</dbReference>
<sequence>MSHMRAAEGRATRFDVRSTDGTPLAVWVDGDGPPLVMVHGSLRDHTTFGPLVDELHADVTTFAMDRRGFGASGDTPGYAIERDFEDVAAVVDAVVARTGGTVAVWGHSYGANCAMGGAALARNVDHLVLYEPSLGMVYPAGLIDAIEEAVAAGDMETAIRAILVEILELTEEECDTMRSGPQWSALLAAAPTVSRECRAEESWVYRPGRFDGIAAPTLLPAGTESPSRLNEATHRAAGAIPDARIQMLEGHAHMAHKTDPAMVATVIGRFIRS</sequence>
<accession>A0AA46SCK3</accession>
<dbReference type="Pfam" id="PF12697">
    <property type="entry name" value="Abhydrolase_6"/>
    <property type="match status" value="1"/>
</dbReference>
<dbReference type="AlphaFoldDB" id="A0AA46SCK3"/>
<dbReference type="EMBL" id="CP106982">
    <property type="protein sequence ID" value="UYF92764.1"/>
    <property type="molecule type" value="Genomic_DNA"/>
</dbReference>
<protein>
    <submittedName>
        <fullName evidence="2">Alpha/beta hydrolase</fullName>
    </submittedName>
</protein>
<dbReference type="Gene3D" id="3.40.50.1820">
    <property type="entry name" value="alpha/beta hydrolase"/>
    <property type="match status" value="1"/>
</dbReference>
<dbReference type="InterPro" id="IPR050266">
    <property type="entry name" value="AB_hydrolase_sf"/>
</dbReference>
<reference evidence="2" key="1">
    <citation type="submission" date="2022-09" db="EMBL/GenBank/DDBJ databases">
        <title>The genome sequence of Rhodococcus aetherivorans N1.</title>
        <authorList>
            <person name="Jiang W."/>
        </authorList>
    </citation>
    <scope>NUCLEOTIDE SEQUENCE</scope>
    <source>
        <strain evidence="2">N1</strain>
    </source>
</reference>
<gene>
    <name evidence="2" type="ORF">OCS65_20125</name>
</gene>
<evidence type="ECO:0000259" key="1">
    <source>
        <dbReference type="Pfam" id="PF12697"/>
    </source>
</evidence>
<dbReference type="GO" id="GO:0016787">
    <property type="term" value="F:hydrolase activity"/>
    <property type="evidence" value="ECO:0007669"/>
    <property type="project" value="UniProtKB-KW"/>
</dbReference>
<dbReference type="GeneID" id="83622777"/>
<name>A0AA46SCK3_9NOCA</name>
<keyword evidence="2" id="KW-0378">Hydrolase</keyword>
<dbReference type="PANTHER" id="PTHR43798">
    <property type="entry name" value="MONOACYLGLYCEROL LIPASE"/>
    <property type="match status" value="1"/>
</dbReference>
<evidence type="ECO:0000313" key="3">
    <source>
        <dbReference type="Proteomes" id="UP001163947"/>
    </source>
</evidence>
<dbReference type="Proteomes" id="UP001163947">
    <property type="component" value="Chromosome"/>
</dbReference>
<evidence type="ECO:0000313" key="2">
    <source>
        <dbReference type="EMBL" id="UYF92764.1"/>
    </source>
</evidence>
<dbReference type="RefSeq" id="WP_235431178.1">
    <property type="nucleotide sequence ID" value="NZ_CP011341.1"/>
</dbReference>
<feature type="domain" description="AB hydrolase-1" evidence="1">
    <location>
        <begin position="35"/>
        <end position="264"/>
    </location>
</feature>
<organism evidence="2 3">
    <name type="scientific">Rhodococcus aetherivorans</name>
    <dbReference type="NCBI Taxonomy" id="191292"/>
    <lineage>
        <taxon>Bacteria</taxon>
        <taxon>Bacillati</taxon>
        <taxon>Actinomycetota</taxon>
        <taxon>Actinomycetes</taxon>
        <taxon>Mycobacteriales</taxon>
        <taxon>Nocardiaceae</taxon>
        <taxon>Rhodococcus</taxon>
    </lineage>
</organism>
<dbReference type="SUPFAM" id="SSF53474">
    <property type="entry name" value="alpha/beta-Hydrolases"/>
    <property type="match status" value="1"/>
</dbReference>
<proteinExistence type="predicted"/>